<accession>A0A699UY65</accession>
<feature type="region of interest" description="Disordered" evidence="1">
    <location>
        <begin position="19"/>
        <end position="78"/>
    </location>
</feature>
<evidence type="ECO:0000313" key="2">
    <source>
        <dbReference type="EMBL" id="GFD26428.1"/>
    </source>
</evidence>
<sequence>MSKDPYAYVVAAFQALPPPDYMPSLEEPEQAPPSPPSTLSFTKEDAERFLAIPIPPPSPLTPLSSSLPQIPSPPLPAS</sequence>
<name>A0A699UY65_TANCI</name>
<comment type="caution">
    <text evidence="2">The sequence shown here is derived from an EMBL/GenBank/DDBJ whole genome shotgun (WGS) entry which is preliminary data.</text>
</comment>
<feature type="non-terminal residue" evidence="2">
    <location>
        <position position="78"/>
    </location>
</feature>
<organism evidence="2">
    <name type="scientific">Tanacetum cinerariifolium</name>
    <name type="common">Dalmatian daisy</name>
    <name type="synonym">Chrysanthemum cinerariifolium</name>
    <dbReference type="NCBI Taxonomy" id="118510"/>
    <lineage>
        <taxon>Eukaryota</taxon>
        <taxon>Viridiplantae</taxon>
        <taxon>Streptophyta</taxon>
        <taxon>Embryophyta</taxon>
        <taxon>Tracheophyta</taxon>
        <taxon>Spermatophyta</taxon>
        <taxon>Magnoliopsida</taxon>
        <taxon>eudicotyledons</taxon>
        <taxon>Gunneridae</taxon>
        <taxon>Pentapetalae</taxon>
        <taxon>asterids</taxon>
        <taxon>campanulids</taxon>
        <taxon>Asterales</taxon>
        <taxon>Asteraceae</taxon>
        <taxon>Asteroideae</taxon>
        <taxon>Anthemideae</taxon>
        <taxon>Anthemidinae</taxon>
        <taxon>Tanacetum</taxon>
    </lineage>
</organism>
<reference evidence="2" key="1">
    <citation type="journal article" date="2019" name="Sci. Rep.">
        <title>Draft genome of Tanacetum cinerariifolium, the natural source of mosquito coil.</title>
        <authorList>
            <person name="Yamashiro T."/>
            <person name="Shiraishi A."/>
            <person name="Satake H."/>
            <person name="Nakayama K."/>
        </authorList>
    </citation>
    <scope>NUCLEOTIDE SEQUENCE</scope>
</reference>
<dbReference type="AlphaFoldDB" id="A0A699UY65"/>
<proteinExistence type="predicted"/>
<gene>
    <name evidence="2" type="ORF">Tci_898397</name>
</gene>
<dbReference type="EMBL" id="BKCJ011368660">
    <property type="protein sequence ID" value="GFD26428.1"/>
    <property type="molecule type" value="Genomic_DNA"/>
</dbReference>
<evidence type="ECO:0000256" key="1">
    <source>
        <dbReference type="SAM" id="MobiDB-lite"/>
    </source>
</evidence>
<protein>
    <submittedName>
        <fullName evidence="2">Uncharacterized protein</fullName>
    </submittedName>
</protein>